<evidence type="ECO:0000256" key="2">
    <source>
        <dbReference type="HAMAP-Rule" id="MF_02087"/>
    </source>
</evidence>
<dbReference type="Gene3D" id="3.20.20.10">
    <property type="entry name" value="Alanine racemase"/>
    <property type="match status" value="1"/>
</dbReference>
<comment type="similarity">
    <text evidence="2 3">Belongs to the pyridoxal phosphate-binding protein YggS/PROSC family.</text>
</comment>
<dbReference type="PANTHER" id="PTHR10146:SF14">
    <property type="entry name" value="PYRIDOXAL PHOSPHATE HOMEOSTASIS PROTEIN"/>
    <property type="match status" value="1"/>
</dbReference>
<reference evidence="5 6" key="1">
    <citation type="submission" date="2022-01" db="EMBL/GenBank/DDBJ databases">
        <title>Labilibaculum sp. nov, a marine bacterium isolated from Antarctica.</title>
        <authorList>
            <person name="Dai W."/>
        </authorList>
    </citation>
    <scope>NUCLEOTIDE SEQUENCE [LARGE SCALE GENOMIC DNA]</scope>
    <source>
        <strain evidence="5 6">DW002</strain>
    </source>
</reference>
<comment type="function">
    <text evidence="2">Pyridoxal 5'-phosphate (PLP)-binding protein, which is involved in PLP homeostasis.</text>
</comment>
<gene>
    <name evidence="5" type="ORF">L3049_03955</name>
</gene>
<evidence type="ECO:0000313" key="5">
    <source>
        <dbReference type="EMBL" id="MDE5417153.1"/>
    </source>
</evidence>
<dbReference type="RefSeq" id="WP_275108490.1">
    <property type="nucleotide sequence ID" value="NZ_JAKJSC010000001.1"/>
</dbReference>
<feature type="domain" description="Alanine racemase N-terminal" evidence="4">
    <location>
        <begin position="16"/>
        <end position="230"/>
    </location>
</feature>
<dbReference type="NCBIfam" id="TIGR00044">
    <property type="entry name" value="YggS family pyridoxal phosphate-dependent enzyme"/>
    <property type="match status" value="1"/>
</dbReference>
<dbReference type="PIRSF" id="PIRSF004848">
    <property type="entry name" value="YBL036c_PLPDEIII"/>
    <property type="match status" value="1"/>
</dbReference>
<protein>
    <recommendedName>
        <fullName evidence="2">Pyridoxal phosphate homeostasis protein</fullName>
        <shortName evidence="2">PLP homeostasis protein</shortName>
    </recommendedName>
</protein>
<dbReference type="SUPFAM" id="SSF51419">
    <property type="entry name" value="PLP-binding barrel"/>
    <property type="match status" value="1"/>
</dbReference>
<evidence type="ECO:0000259" key="4">
    <source>
        <dbReference type="Pfam" id="PF01168"/>
    </source>
</evidence>
<feature type="modified residue" description="N6-(pyridoxal phosphate)lysine" evidence="2">
    <location>
        <position position="36"/>
    </location>
</feature>
<dbReference type="Proteomes" id="UP001528920">
    <property type="component" value="Unassembled WGS sequence"/>
</dbReference>
<dbReference type="PROSITE" id="PS01211">
    <property type="entry name" value="UPF0001"/>
    <property type="match status" value="1"/>
</dbReference>
<dbReference type="PANTHER" id="PTHR10146">
    <property type="entry name" value="PROLINE SYNTHETASE CO-TRANSCRIBED BACTERIAL HOMOLOG PROTEIN"/>
    <property type="match status" value="1"/>
</dbReference>
<proteinExistence type="inferred from homology"/>
<sequence length="231" mass="26248">MKLKFKNLQFAMSIPQKINTIIEEIPSNVKLVAVSKTKPQEDILKAYEGGYRIFGENKPQELTQKHADLPKDIEWHFIGHLQTNKVKYIAEFVHLIHAVDSMKLLKEINKQAAKNNREINCLLQFHIADEASKFGLDLVKAKELLASDEYKALNSIKIVGVMGMATYTNDEDQIRREFANLKTIFEALKSESFSNEDSFKEISMGMSGDYKIAIEEGSTMIRLGSTIFGSR</sequence>
<keyword evidence="6" id="KW-1185">Reference proteome</keyword>
<name>A0ABT5VP19_9BACT</name>
<evidence type="ECO:0000256" key="1">
    <source>
        <dbReference type="ARBA" id="ARBA00022898"/>
    </source>
</evidence>
<dbReference type="EMBL" id="JAKJSC010000001">
    <property type="protein sequence ID" value="MDE5417153.1"/>
    <property type="molecule type" value="Genomic_DNA"/>
</dbReference>
<dbReference type="InterPro" id="IPR011078">
    <property type="entry name" value="PyrdxlP_homeostasis"/>
</dbReference>
<keyword evidence="1 2" id="KW-0663">Pyridoxal phosphate</keyword>
<comment type="caution">
    <text evidence="5">The sequence shown here is derived from an EMBL/GenBank/DDBJ whole genome shotgun (WGS) entry which is preliminary data.</text>
</comment>
<evidence type="ECO:0000313" key="6">
    <source>
        <dbReference type="Proteomes" id="UP001528920"/>
    </source>
</evidence>
<organism evidence="5 6">
    <name type="scientific">Paralabilibaculum antarcticum</name>
    <dbReference type="NCBI Taxonomy" id="2912572"/>
    <lineage>
        <taxon>Bacteria</taxon>
        <taxon>Pseudomonadati</taxon>
        <taxon>Bacteroidota</taxon>
        <taxon>Bacteroidia</taxon>
        <taxon>Marinilabiliales</taxon>
        <taxon>Marinifilaceae</taxon>
        <taxon>Paralabilibaculum</taxon>
    </lineage>
</organism>
<evidence type="ECO:0000256" key="3">
    <source>
        <dbReference type="RuleBase" id="RU004514"/>
    </source>
</evidence>
<dbReference type="InterPro" id="IPR001608">
    <property type="entry name" value="Ala_racemase_N"/>
</dbReference>
<dbReference type="HAMAP" id="MF_02087">
    <property type="entry name" value="PLP_homeostasis"/>
    <property type="match status" value="1"/>
</dbReference>
<accession>A0ABT5VP19</accession>
<dbReference type="CDD" id="cd00635">
    <property type="entry name" value="PLPDE_III_YBL036c_like"/>
    <property type="match status" value="1"/>
</dbReference>
<dbReference type="InterPro" id="IPR029066">
    <property type="entry name" value="PLP-binding_barrel"/>
</dbReference>
<dbReference type="Pfam" id="PF01168">
    <property type="entry name" value="Ala_racemase_N"/>
    <property type="match status" value="1"/>
</dbReference>